<keyword evidence="18" id="KW-1185">Reference proteome</keyword>
<dbReference type="GO" id="GO:0004842">
    <property type="term" value="F:ubiquitin-protein transferase activity"/>
    <property type="evidence" value="ECO:0007669"/>
    <property type="project" value="TreeGrafter"/>
</dbReference>
<evidence type="ECO:0000313" key="17">
    <source>
        <dbReference type="EMBL" id="GAV05221.1"/>
    </source>
</evidence>
<dbReference type="GO" id="GO:1990429">
    <property type="term" value="C:peroxisomal importomer complex"/>
    <property type="evidence" value="ECO:0007669"/>
    <property type="project" value="TreeGrafter"/>
</dbReference>
<keyword evidence="7" id="KW-0479">Metal-binding</keyword>
<evidence type="ECO:0000256" key="5">
    <source>
        <dbReference type="ARBA" id="ARBA00022448"/>
    </source>
</evidence>
<dbReference type="InterPro" id="IPR006845">
    <property type="entry name" value="Pex_N"/>
</dbReference>
<dbReference type="STRING" id="947166.A0A1D1VW09"/>
<gene>
    <name evidence="17" type="primary">RvY_15388-1</name>
    <name evidence="17" type="synonym">RvY_15388.1</name>
    <name evidence="17" type="ORF">RvY_15388</name>
</gene>
<dbReference type="PROSITE" id="PS50089">
    <property type="entry name" value="ZF_RING_2"/>
    <property type="match status" value="1"/>
</dbReference>
<reference evidence="17 18" key="1">
    <citation type="journal article" date="2016" name="Nat. Commun.">
        <title>Extremotolerant tardigrade genome and improved radiotolerance of human cultured cells by tardigrade-unique protein.</title>
        <authorList>
            <person name="Hashimoto T."/>
            <person name="Horikawa D.D."/>
            <person name="Saito Y."/>
            <person name="Kuwahara H."/>
            <person name="Kozuka-Hata H."/>
            <person name="Shin-I T."/>
            <person name="Minakuchi Y."/>
            <person name="Ohishi K."/>
            <person name="Motoyama A."/>
            <person name="Aizu T."/>
            <person name="Enomoto A."/>
            <person name="Kondo K."/>
            <person name="Tanaka S."/>
            <person name="Hara Y."/>
            <person name="Koshikawa S."/>
            <person name="Sagara H."/>
            <person name="Miura T."/>
            <person name="Yokobori S."/>
            <person name="Miyagawa K."/>
            <person name="Suzuki Y."/>
            <person name="Kubo T."/>
            <person name="Oyama M."/>
            <person name="Kohara Y."/>
            <person name="Fujiyama A."/>
            <person name="Arakawa K."/>
            <person name="Katayama T."/>
            <person name="Toyoda A."/>
            <person name="Kunieda T."/>
        </authorList>
    </citation>
    <scope>NUCLEOTIDE SEQUENCE [LARGE SCALE GENOMIC DNA]</scope>
    <source>
        <strain evidence="17 18">YOKOZUNA-1</strain>
    </source>
</reference>
<evidence type="ECO:0000256" key="1">
    <source>
        <dbReference type="ARBA" id="ARBA00004585"/>
    </source>
</evidence>
<dbReference type="Proteomes" id="UP000186922">
    <property type="component" value="Unassembled WGS sequence"/>
</dbReference>
<dbReference type="AlphaFoldDB" id="A0A1D1VW09"/>
<feature type="domain" description="RING-type" evidence="16">
    <location>
        <begin position="249"/>
        <end position="288"/>
    </location>
</feature>
<dbReference type="OrthoDB" id="107372at2759"/>
<dbReference type="GO" id="GO:0008270">
    <property type="term" value="F:zinc ion binding"/>
    <property type="evidence" value="ECO:0007669"/>
    <property type="project" value="UniProtKB-KW"/>
</dbReference>
<dbReference type="Pfam" id="PF13923">
    <property type="entry name" value="zf-C3HC4_2"/>
    <property type="match status" value="1"/>
</dbReference>
<sequence length="301" mass="34504">MDLEAITTKASHLTTILATENLEKLLHSALEHLFEVVSLYSFPLSIKLSQFSDEFFLLIDLVLHGYNLCHHSAGWTERNYGLVRRYDEKVSRRTFLLRSLVQLTALPYVLRKLKDILSQLSREKWNQKIMLRLQTCLRYFTSLLTLRSIVRFLASRSAHCSPQQEVIGVHLQRRTQTDVEHSKQLLRKEGLCIKVVDLLFRSAFRAMAAGSLATQLWASSSEDIKALLKPPLDRPKLPPIKLSTSIGHCPICREEFEKPTAVQPSGIVYCYDCIVKFVEEKARCPVSKMTVSMNQLIVLFD</sequence>
<keyword evidence="9" id="KW-0862">Zinc</keyword>
<comment type="similarity">
    <text evidence="3">Belongs to the pex2/pex10/pex12 family.</text>
</comment>
<dbReference type="InterPro" id="IPR013083">
    <property type="entry name" value="Znf_RING/FYVE/PHD"/>
</dbReference>
<evidence type="ECO:0000259" key="16">
    <source>
        <dbReference type="PROSITE" id="PS50089"/>
    </source>
</evidence>
<evidence type="ECO:0000256" key="12">
    <source>
        <dbReference type="ARBA" id="ARBA00023136"/>
    </source>
</evidence>
<keyword evidence="8 15" id="KW-0863">Zinc-finger</keyword>
<comment type="subcellular location">
    <subcellularLocation>
        <location evidence="1">Peroxisome membrane</location>
        <topology evidence="1">Multi-pass membrane protein</topology>
    </subcellularLocation>
</comment>
<organism evidence="17 18">
    <name type="scientific">Ramazzottius varieornatus</name>
    <name type="common">Water bear</name>
    <name type="synonym">Tardigrade</name>
    <dbReference type="NCBI Taxonomy" id="947166"/>
    <lineage>
        <taxon>Eukaryota</taxon>
        <taxon>Metazoa</taxon>
        <taxon>Ecdysozoa</taxon>
        <taxon>Tardigrada</taxon>
        <taxon>Eutardigrada</taxon>
        <taxon>Parachela</taxon>
        <taxon>Hypsibioidea</taxon>
        <taxon>Ramazzottiidae</taxon>
        <taxon>Ramazzottius</taxon>
    </lineage>
</organism>
<dbReference type="Pfam" id="PF04757">
    <property type="entry name" value="Pex2_Pex12"/>
    <property type="match status" value="1"/>
</dbReference>
<evidence type="ECO:0000256" key="6">
    <source>
        <dbReference type="ARBA" id="ARBA00022692"/>
    </source>
</evidence>
<comment type="caution">
    <text evidence="17">The sequence shown here is derived from an EMBL/GenBank/DDBJ whole genome shotgun (WGS) entry which is preliminary data.</text>
</comment>
<keyword evidence="6" id="KW-0812">Transmembrane</keyword>
<dbReference type="GO" id="GO:0005778">
    <property type="term" value="C:peroxisomal membrane"/>
    <property type="evidence" value="ECO:0007669"/>
    <property type="project" value="UniProtKB-SubCell"/>
</dbReference>
<evidence type="ECO:0000313" key="18">
    <source>
        <dbReference type="Proteomes" id="UP000186922"/>
    </source>
</evidence>
<dbReference type="GO" id="GO:0016558">
    <property type="term" value="P:protein import into peroxisome matrix"/>
    <property type="evidence" value="ECO:0007669"/>
    <property type="project" value="InterPro"/>
</dbReference>
<keyword evidence="11" id="KW-1133">Transmembrane helix</keyword>
<comment type="pathway">
    <text evidence="2">Protein modification; protein ubiquitination.</text>
</comment>
<dbReference type="GO" id="GO:0006513">
    <property type="term" value="P:protein monoubiquitination"/>
    <property type="evidence" value="ECO:0007669"/>
    <property type="project" value="TreeGrafter"/>
</dbReference>
<name>A0A1D1VW09_RAMVA</name>
<evidence type="ECO:0000256" key="9">
    <source>
        <dbReference type="ARBA" id="ARBA00022833"/>
    </source>
</evidence>
<dbReference type="Gene3D" id="3.30.40.10">
    <property type="entry name" value="Zinc/RING finger domain, C3HC4 (zinc finger)"/>
    <property type="match status" value="1"/>
</dbReference>
<protein>
    <recommendedName>
        <fullName evidence="4">Peroxisome assembly protein 12</fullName>
    </recommendedName>
    <alternativeName>
        <fullName evidence="14">Peroxin-12</fullName>
    </alternativeName>
</protein>
<keyword evidence="5" id="KW-0813">Transport</keyword>
<evidence type="ECO:0000256" key="4">
    <source>
        <dbReference type="ARBA" id="ARBA00018980"/>
    </source>
</evidence>
<evidence type="ECO:0000256" key="7">
    <source>
        <dbReference type="ARBA" id="ARBA00022723"/>
    </source>
</evidence>
<dbReference type="PANTHER" id="PTHR12888">
    <property type="entry name" value="PEROXISOME ASSEMBLY PROTEIN 12 PEROXIN-12"/>
    <property type="match status" value="1"/>
</dbReference>
<dbReference type="EMBL" id="BDGG01000012">
    <property type="protein sequence ID" value="GAV05221.1"/>
    <property type="molecule type" value="Genomic_DNA"/>
</dbReference>
<evidence type="ECO:0000256" key="2">
    <source>
        <dbReference type="ARBA" id="ARBA00004906"/>
    </source>
</evidence>
<evidence type="ECO:0000256" key="14">
    <source>
        <dbReference type="ARBA" id="ARBA00029692"/>
    </source>
</evidence>
<evidence type="ECO:0000256" key="13">
    <source>
        <dbReference type="ARBA" id="ARBA00023140"/>
    </source>
</evidence>
<dbReference type="InterPro" id="IPR017375">
    <property type="entry name" value="PEX12"/>
</dbReference>
<proteinExistence type="inferred from homology"/>
<dbReference type="PANTHER" id="PTHR12888:SF0">
    <property type="entry name" value="PEROXISOME ASSEMBLY PROTEIN 12"/>
    <property type="match status" value="1"/>
</dbReference>
<keyword evidence="10" id="KW-0653">Protein transport</keyword>
<evidence type="ECO:0000256" key="15">
    <source>
        <dbReference type="PROSITE-ProRule" id="PRU00175"/>
    </source>
</evidence>
<dbReference type="SUPFAM" id="SSF57850">
    <property type="entry name" value="RING/U-box"/>
    <property type="match status" value="1"/>
</dbReference>
<keyword evidence="13" id="KW-0576">Peroxisome</keyword>
<evidence type="ECO:0000256" key="3">
    <source>
        <dbReference type="ARBA" id="ARBA00008704"/>
    </source>
</evidence>
<evidence type="ECO:0000256" key="8">
    <source>
        <dbReference type="ARBA" id="ARBA00022771"/>
    </source>
</evidence>
<evidence type="ECO:0000256" key="11">
    <source>
        <dbReference type="ARBA" id="ARBA00022989"/>
    </source>
</evidence>
<dbReference type="InterPro" id="IPR001841">
    <property type="entry name" value="Znf_RING"/>
</dbReference>
<accession>A0A1D1VW09</accession>
<evidence type="ECO:0000256" key="10">
    <source>
        <dbReference type="ARBA" id="ARBA00022927"/>
    </source>
</evidence>
<keyword evidence="12" id="KW-0472">Membrane</keyword>